<proteinExistence type="predicted"/>
<evidence type="ECO:0000313" key="1">
    <source>
        <dbReference type="EMBL" id="TEB13343.1"/>
    </source>
</evidence>
<comment type="caution">
    <text evidence="1">The sequence shown here is derived from an EMBL/GenBank/DDBJ whole genome shotgun (WGS) entry which is preliminary data.</text>
</comment>
<name>A0A4Y7RWW2_9FIRM</name>
<organism evidence="1 2">
    <name type="scientific">Pelotomaculum propionicicum</name>
    <dbReference type="NCBI Taxonomy" id="258475"/>
    <lineage>
        <taxon>Bacteria</taxon>
        <taxon>Bacillati</taxon>
        <taxon>Bacillota</taxon>
        <taxon>Clostridia</taxon>
        <taxon>Eubacteriales</taxon>
        <taxon>Desulfotomaculaceae</taxon>
        <taxon>Pelotomaculum</taxon>
    </lineage>
</organism>
<dbReference type="RefSeq" id="WP_134212140.1">
    <property type="nucleotide sequence ID" value="NZ_QFFZ01000002.1"/>
</dbReference>
<dbReference type="EMBL" id="QFFZ01000002">
    <property type="protein sequence ID" value="TEB13343.1"/>
    <property type="molecule type" value="Genomic_DNA"/>
</dbReference>
<protein>
    <submittedName>
        <fullName evidence="1">Uncharacterized protein</fullName>
    </submittedName>
</protein>
<evidence type="ECO:0000313" key="2">
    <source>
        <dbReference type="Proteomes" id="UP000297597"/>
    </source>
</evidence>
<dbReference type="Proteomes" id="UP000297597">
    <property type="component" value="Unassembled WGS sequence"/>
</dbReference>
<reference evidence="1 2" key="1">
    <citation type="journal article" date="2018" name="Environ. Microbiol.">
        <title>Novel energy conservation strategies and behaviour of Pelotomaculum schinkii driving syntrophic propionate catabolism.</title>
        <authorList>
            <person name="Hidalgo-Ahumada C.A.P."/>
            <person name="Nobu M.K."/>
            <person name="Narihiro T."/>
            <person name="Tamaki H."/>
            <person name="Liu W.T."/>
            <person name="Kamagata Y."/>
            <person name="Stams A.J.M."/>
            <person name="Imachi H."/>
            <person name="Sousa D.Z."/>
        </authorList>
    </citation>
    <scope>NUCLEOTIDE SEQUENCE [LARGE SCALE GENOMIC DNA]</scope>
    <source>
        <strain evidence="1 2">MGP</strain>
    </source>
</reference>
<dbReference type="AlphaFoldDB" id="A0A4Y7RWW2"/>
<keyword evidence="2" id="KW-1185">Reference proteome</keyword>
<gene>
    <name evidence="1" type="ORF">Pmgp_00237</name>
</gene>
<sequence length="65" mass="7902">MLRCQKIMFTRTGEWRMFNPFEHLTRSFSLTQKHVEYLKKNHPREMRLAEANPGCWISGNEEYEP</sequence>
<accession>A0A4Y7RWW2</accession>